<keyword evidence="12" id="KW-1185">Reference proteome</keyword>
<evidence type="ECO:0000256" key="2">
    <source>
        <dbReference type="ARBA" id="ARBA00022692"/>
    </source>
</evidence>
<dbReference type="InterPro" id="IPR036116">
    <property type="entry name" value="FN3_sf"/>
</dbReference>
<evidence type="ECO:0000256" key="3">
    <source>
        <dbReference type="ARBA" id="ARBA00022729"/>
    </source>
</evidence>
<protein>
    <recommendedName>
        <fullName evidence="10">Fibronectin type-III domain-containing protein</fullName>
    </recommendedName>
</protein>
<sequence length="537" mass="61845">MNDFLEDIYSFRKEIDDIFLGWQEILSRPLILSDPSPSLNTCLDESKTQLNLLEESDMTLSSGAQRSMPYIQFRRKGNFTDATTACSTTEQPRSMEPCTTPSTHFKFRSTTSACPILLFLFSFVFFPITTQTEQLPQVSNLRLSISDNLYWKFVWDRPIVDEVLNRCLSYTVMIEHDGNPFAPRELFKEETMAFSSKTNVNITAQVRTRLKDNCTKPMDPNNCTKQMDPNSCIKLMDPSNWTQSAPWPLNEKEVTDFICFWWNEKDFTCTWKARKNRMYNLQFTNRSMSKPLECKPVEKSKCVSTNVSKNDYFACLNTTTLDGTATQASCKSFHYSIAVKYGPVTNITAKEHEDRIHLSWNCPLGLVSCSLDYQIEYSTDKEKSKTEMKNIEESTYYDLMYISPDTCYTFRIRVDSARNVESEWSEPLECCVTKKGNMPISVGVIIGISLTLLISAAMLWFAVFNWRGIKNKLFPNIPKPDKAMKDWLDHRVTSNTESRSLKSNMTSKQVVPECAIIEVIDIMKEPAHTQYVSDYVQ</sequence>
<evidence type="ECO:0000256" key="5">
    <source>
        <dbReference type="ARBA" id="ARBA00023136"/>
    </source>
</evidence>
<reference evidence="11" key="2">
    <citation type="submission" date="2025-09" db="UniProtKB">
        <authorList>
            <consortium name="Ensembl"/>
        </authorList>
    </citation>
    <scope>IDENTIFICATION</scope>
</reference>
<keyword evidence="8" id="KW-0325">Glycoprotein</keyword>
<evidence type="ECO:0000256" key="8">
    <source>
        <dbReference type="ARBA" id="ARBA00023180"/>
    </source>
</evidence>
<keyword evidence="3" id="KW-0732">Signal</keyword>
<organism evidence="11 12">
    <name type="scientific">Eptatretus burgeri</name>
    <name type="common">Inshore hagfish</name>
    <dbReference type="NCBI Taxonomy" id="7764"/>
    <lineage>
        <taxon>Eukaryota</taxon>
        <taxon>Metazoa</taxon>
        <taxon>Chordata</taxon>
        <taxon>Craniata</taxon>
        <taxon>Vertebrata</taxon>
        <taxon>Cyclostomata</taxon>
        <taxon>Myxini</taxon>
        <taxon>Myxiniformes</taxon>
        <taxon>Myxinidae</taxon>
        <taxon>Eptatretinae</taxon>
        <taxon>Eptatretus</taxon>
    </lineage>
</organism>
<evidence type="ECO:0000259" key="10">
    <source>
        <dbReference type="PROSITE" id="PS50853"/>
    </source>
</evidence>
<dbReference type="Proteomes" id="UP000694388">
    <property type="component" value="Unplaced"/>
</dbReference>
<dbReference type="Gene3D" id="2.60.40.10">
    <property type="entry name" value="Immunoglobulins"/>
    <property type="match status" value="1"/>
</dbReference>
<keyword evidence="7" id="KW-0675">Receptor</keyword>
<accession>A0A8C4QWP3</accession>
<feature type="transmembrane region" description="Helical" evidence="9">
    <location>
        <begin position="440"/>
        <end position="464"/>
    </location>
</feature>
<evidence type="ECO:0000256" key="9">
    <source>
        <dbReference type="SAM" id="Phobius"/>
    </source>
</evidence>
<evidence type="ECO:0000256" key="7">
    <source>
        <dbReference type="ARBA" id="ARBA00023170"/>
    </source>
</evidence>
<evidence type="ECO:0000313" key="11">
    <source>
        <dbReference type="Ensembl" id="ENSEBUP00000020804.1"/>
    </source>
</evidence>
<feature type="domain" description="Fibronectin type-III" evidence="10">
    <location>
        <begin position="343"/>
        <end position="436"/>
    </location>
</feature>
<evidence type="ECO:0000256" key="4">
    <source>
        <dbReference type="ARBA" id="ARBA00022989"/>
    </source>
</evidence>
<evidence type="ECO:0000256" key="6">
    <source>
        <dbReference type="ARBA" id="ARBA00023157"/>
    </source>
</evidence>
<dbReference type="PROSITE" id="PS50853">
    <property type="entry name" value="FN3"/>
    <property type="match status" value="1"/>
</dbReference>
<dbReference type="InterPro" id="IPR003961">
    <property type="entry name" value="FN3_dom"/>
</dbReference>
<dbReference type="PANTHER" id="PTHR23037:SF35">
    <property type="entry name" value="FIBRONECTIN TYPE-III DOMAIN-CONTAINING PROTEIN"/>
    <property type="match status" value="1"/>
</dbReference>
<dbReference type="SUPFAM" id="SSF49265">
    <property type="entry name" value="Fibronectin type III"/>
    <property type="match status" value="1"/>
</dbReference>
<dbReference type="Pfam" id="PF00041">
    <property type="entry name" value="fn3"/>
    <property type="match status" value="1"/>
</dbReference>
<dbReference type="CDD" id="cd00063">
    <property type="entry name" value="FN3"/>
    <property type="match status" value="1"/>
</dbReference>
<keyword evidence="2 9" id="KW-0812">Transmembrane</keyword>
<dbReference type="GO" id="GO:0004896">
    <property type="term" value="F:cytokine receptor activity"/>
    <property type="evidence" value="ECO:0007669"/>
    <property type="project" value="TreeGrafter"/>
</dbReference>
<proteinExistence type="predicted"/>
<dbReference type="PANTHER" id="PTHR23037">
    <property type="entry name" value="CYTOKINE RECEPTOR"/>
    <property type="match status" value="1"/>
</dbReference>
<dbReference type="InterPro" id="IPR013783">
    <property type="entry name" value="Ig-like_fold"/>
</dbReference>
<dbReference type="GO" id="GO:0009897">
    <property type="term" value="C:external side of plasma membrane"/>
    <property type="evidence" value="ECO:0007669"/>
    <property type="project" value="TreeGrafter"/>
</dbReference>
<evidence type="ECO:0000256" key="1">
    <source>
        <dbReference type="ARBA" id="ARBA00004479"/>
    </source>
</evidence>
<dbReference type="AlphaFoldDB" id="A0A8C4QWP3"/>
<keyword evidence="5 9" id="KW-0472">Membrane</keyword>
<keyword evidence="6" id="KW-1015">Disulfide bond</keyword>
<name>A0A8C4QWP3_EPTBU</name>
<keyword evidence="4 9" id="KW-1133">Transmembrane helix</keyword>
<reference evidence="11" key="1">
    <citation type="submission" date="2025-08" db="UniProtKB">
        <authorList>
            <consortium name="Ensembl"/>
        </authorList>
    </citation>
    <scope>IDENTIFICATION</scope>
</reference>
<comment type="subcellular location">
    <subcellularLocation>
        <location evidence="1">Membrane</location>
        <topology evidence="1">Single-pass type I membrane protein</topology>
    </subcellularLocation>
</comment>
<evidence type="ECO:0000313" key="12">
    <source>
        <dbReference type="Proteomes" id="UP000694388"/>
    </source>
</evidence>
<dbReference type="Ensembl" id="ENSEBUT00000021380.1">
    <property type="protein sequence ID" value="ENSEBUP00000020804.1"/>
    <property type="gene ID" value="ENSEBUG00000012848.1"/>
</dbReference>